<evidence type="ECO:0000313" key="3">
    <source>
        <dbReference type="EMBL" id="CAB4194236.1"/>
    </source>
</evidence>
<dbReference type="EMBL" id="LR798429">
    <property type="protein sequence ID" value="CAB5231058.1"/>
    <property type="molecule type" value="Genomic_DNA"/>
</dbReference>
<proteinExistence type="predicted"/>
<organism evidence="3">
    <name type="scientific">uncultured Caudovirales phage</name>
    <dbReference type="NCBI Taxonomy" id="2100421"/>
    <lineage>
        <taxon>Viruses</taxon>
        <taxon>Duplodnaviria</taxon>
        <taxon>Heunggongvirae</taxon>
        <taxon>Uroviricota</taxon>
        <taxon>Caudoviricetes</taxon>
        <taxon>Peduoviridae</taxon>
        <taxon>Maltschvirus</taxon>
        <taxon>Maltschvirus maltsch</taxon>
    </lineage>
</organism>
<name>A0A6J5RIS8_9CAUD</name>
<gene>
    <name evidence="2" type="ORF">UFOVP1134_21</name>
    <name evidence="3" type="ORF">UFOVP1251_19</name>
    <name evidence="5" type="ORF">UFOVP1585_19</name>
    <name evidence="4" type="ORF">UFOVP1637_17</name>
    <name evidence="1" type="ORF">UFOVP971_19</name>
</gene>
<dbReference type="EMBL" id="LR797085">
    <property type="protein sequence ID" value="CAB4186141.1"/>
    <property type="molecule type" value="Genomic_DNA"/>
</dbReference>
<evidence type="ECO:0000313" key="4">
    <source>
        <dbReference type="EMBL" id="CAB4220259.1"/>
    </source>
</evidence>
<evidence type="ECO:0000313" key="5">
    <source>
        <dbReference type="EMBL" id="CAB5231058.1"/>
    </source>
</evidence>
<evidence type="ECO:0000313" key="2">
    <source>
        <dbReference type="EMBL" id="CAB4186141.1"/>
    </source>
</evidence>
<dbReference type="EMBL" id="LR797489">
    <property type="protein sequence ID" value="CAB4220259.1"/>
    <property type="molecule type" value="Genomic_DNA"/>
</dbReference>
<evidence type="ECO:0000313" key="1">
    <source>
        <dbReference type="EMBL" id="CAB4173892.1"/>
    </source>
</evidence>
<protein>
    <submittedName>
        <fullName evidence="3">Uncharacterized protein</fullName>
    </submittedName>
</protein>
<accession>A0A6J5RIS8</accession>
<dbReference type="EMBL" id="LR797212">
    <property type="protein sequence ID" value="CAB4194236.1"/>
    <property type="molecule type" value="Genomic_DNA"/>
</dbReference>
<reference evidence="3" key="1">
    <citation type="submission" date="2020-05" db="EMBL/GenBank/DDBJ databases">
        <authorList>
            <person name="Chiriac C."/>
            <person name="Salcher M."/>
            <person name="Ghai R."/>
            <person name="Kavagutti S V."/>
        </authorList>
    </citation>
    <scope>NUCLEOTIDE SEQUENCE</scope>
</reference>
<sequence length="93" mass="10232">MVGNELEVVTIEGPTHRVPITISVMCAWEDQHPNLLWTDWATKPTFKPLAFMGWAACRNSGIVVKPFNEWLPGIQAVNIVGKDQAAQVGTTNS</sequence>
<dbReference type="EMBL" id="LR796911">
    <property type="protein sequence ID" value="CAB4173892.1"/>
    <property type="molecule type" value="Genomic_DNA"/>
</dbReference>